<dbReference type="InterPro" id="IPR029063">
    <property type="entry name" value="SAM-dependent_MTases_sf"/>
</dbReference>
<dbReference type="Proteomes" id="UP000245464">
    <property type="component" value="Chromosome 3"/>
</dbReference>
<dbReference type="SUPFAM" id="SSF53335">
    <property type="entry name" value="S-adenosyl-L-methionine-dependent methyltransferases"/>
    <property type="match status" value="1"/>
</dbReference>
<dbReference type="Pfam" id="PF13649">
    <property type="entry name" value="Methyltransf_25"/>
    <property type="match status" value="1"/>
</dbReference>
<evidence type="ECO:0000256" key="3">
    <source>
        <dbReference type="ARBA" id="ARBA00022691"/>
    </source>
</evidence>
<protein>
    <submittedName>
        <fullName evidence="6">Methyltransf-25 multi-domain protein</fullName>
    </submittedName>
</protein>
<sequence>MTDAQSAQDATENLRSKLEQIVETKAYVNDLEIVPWYTKELEEPKPMVRDLFESYSKVPSVDVVAHIKHVRDEAFKIYPYPCLGNWGFLNFSVGEGPAYQEVLARIKSGEQYLDLGCCMGQDIRKLVHDGAPSENTFASDLKKDFWDFGYEMFLDKSTLQTRFVQADIFDAESQLKELDGNMDIINAASFFHLFGRDGQVKAAKRVVRLLKPQTGSLIVGRQGGRADAGGVVYESKTMTAFWHNPDTWAELWKQVGQETGTEWKVEATLGAEDLSKRMKTNLVPSGTRFMTFTIRRI</sequence>
<comment type="similarity">
    <text evidence="4">Belongs to the class I-like SAM-binding methyltransferase superfamily.</text>
</comment>
<evidence type="ECO:0000313" key="8">
    <source>
        <dbReference type="Proteomes" id="UP000245464"/>
    </source>
</evidence>
<name>A0A2W1EVC6_9PLEO</name>
<dbReference type="Gene3D" id="3.40.50.150">
    <property type="entry name" value="Vaccinia Virus protein VP39"/>
    <property type="match status" value="1"/>
</dbReference>
<organism evidence="6 8">
    <name type="scientific">Pyrenophora tritici-repentis</name>
    <dbReference type="NCBI Taxonomy" id="45151"/>
    <lineage>
        <taxon>Eukaryota</taxon>
        <taxon>Fungi</taxon>
        <taxon>Dikarya</taxon>
        <taxon>Ascomycota</taxon>
        <taxon>Pezizomycotina</taxon>
        <taxon>Dothideomycetes</taxon>
        <taxon>Pleosporomycetidae</taxon>
        <taxon>Pleosporales</taxon>
        <taxon>Pleosporineae</taxon>
        <taxon>Pleosporaceae</taxon>
        <taxon>Pyrenophora</taxon>
    </lineage>
</organism>
<evidence type="ECO:0000313" key="6">
    <source>
        <dbReference type="EMBL" id="KAF7573695.1"/>
    </source>
</evidence>
<evidence type="ECO:0000256" key="1">
    <source>
        <dbReference type="ARBA" id="ARBA00005179"/>
    </source>
</evidence>
<dbReference type="EMBL" id="NQIK02000003">
    <property type="protein sequence ID" value="KAF7573695.1"/>
    <property type="molecule type" value="Genomic_DNA"/>
</dbReference>
<evidence type="ECO:0000256" key="4">
    <source>
        <dbReference type="ARBA" id="ARBA00038314"/>
    </source>
</evidence>
<dbReference type="PANTHER" id="PTHR35897">
    <property type="entry name" value="METHYLTRANSFERASE AUSD"/>
    <property type="match status" value="1"/>
</dbReference>
<dbReference type="OMA" id="DFYDIGY"/>
<reference evidence="7" key="3">
    <citation type="journal article" date="2022" name="bioRxiv">
        <title>A global pangenome for the wheat fungal pathogen Pyrenophora tritici-repentis and prediction of effector protein structural homology.</title>
        <authorList>
            <person name="Moolhuijzen P."/>
            <person name="See P.T."/>
            <person name="Shi G."/>
            <person name="Powell H.R."/>
            <person name="Cockram J."/>
            <person name="Jorgensen L.N."/>
            <person name="Benslimane H."/>
            <person name="Strelkov S.E."/>
            <person name="Turner J."/>
            <person name="Liu Z."/>
            <person name="Moffat C.S."/>
        </authorList>
    </citation>
    <scope>NUCLEOTIDE SEQUENCE</scope>
    <source>
        <strain evidence="7">86-124</strain>
    </source>
</reference>
<evidence type="ECO:0000256" key="2">
    <source>
        <dbReference type="ARBA" id="ARBA00022679"/>
    </source>
</evidence>
<dbReference type="OrthoDB" id="2094832at2759"/>
<keyword evidence="3" id="KW-0949">S-adenosyl-L-methionine</keyword>
<reference evidence="9" key="4">
    <citation type="journal article" date="2022" name="Microb. Genom.">
        <title>A global pangenome for the wheat fungal pathogen Pyrenophora tritici-repentis and prediction of effector protein structural homology.</title>
        <authorList>
            <person name="Moolhuijzen P.M."/>
            <person name="See P.T."/>
            <person name="Shi G."/>
            <person name="Powell H.R."/>
            <person name="Cockram J."/>
            <person name="Jorgensen L.N."/>
            <person name="Benslimane H."/>
            <person name="Strelkov S.E."/>
            <person name="Turner J."/>
            <person name="Liu Z."/>
            <person name="Moffat C.S."/>
        </authorList>
    </citation>
    <scope>NUCLEOTIDE SEQUENCE [LARGE SCALE GENOMIC DNA]</scope>
</reference>
<dbReference type="EMBL" id="NRDI02000005">
    <property type="protein sequence ID" value="KAI1516033.1"/>
    <property type="molecule type" value="Genomic_DNA"/>
</dbReference>
<reference evidence="7" key="2">
    <citation type="submission" date="2021-05" db="EMBL/GenBank/DDBJ databases">
        <authorList>
            <person name="Moolhuijzen P.M."/>
            <person name="Moffat C.S."/>
        </authorList>
    </citation>
    <scope>NUCLEOTIDE SEQUENCE</scope>
    <source>
        <strain evidence="7">86-124</strain>
    </source>
</reference>
<feature type="domain" description="Methyltransferase" evidence="5">
    <location>
        <begin position="113"/>
        <end position="212"/>
    </location>
</feature>
<reference evidence="6" key="1">
    <citation type="journal article" date="2018" name="BMC Genomics">
        <title>Comparative genomics of the wheat fungal pathogen Pyrenophora tritici-repentis reveals chromosomal variations and genome plasticity.</title>
        <authorList>
            <person name="Moolhuijzen P."/>
            <person name="See P.T."/>
            <person name="Hane J.K."/>
            <person name="Shi G."/>
            <person name="Liu Z."/>
            <person name="Oliver R.P."/>
            <person name="Moffat C.S."/>
        </authorList>
    </citation>
    <scope>NUCLEOTIDE SEQUENCE [LARGE SCALE GENOMIC DNA]</scope>
    <source>
        <strain evidence="6">M4</strain>
    </source>
</reference>
<proteinExistence type="inferred from homology"/>
<dbReference type="AlphaFoldDB" id="A0A2W1EVC6"/>
<dbReference type="InterPro" id="IPR041698">
    <property type="entry name" value="Methyltransf_25"/>
</dbReference>
<comment type="pathway">
    <text evidence="1">Secondary metabolite biosynthesis.</text>
</comment>
<accession>A0A2W1EVC6</accession>
<gene>
    <name evidence="7" type="ORF">Ptr86124_004570</name>
    <name evidence="6" type="ORF">PtrM4_086000</name>
</gene>
<dbReference type="GO" id="GO:0016740">
    <property type="term" value="F:transferase activity"/>
    <property type="evidence" value="ECO:0007669"/>
    <property type="project" value="UniProtKB-KW"/>
</dbReference>
<dbReference type="Proteomes" id="UP000249757">
    <property type="component" value="Unassembled WGS sequence"/>
</dbReference>
<dbReference type="PANTHER" id="PTHR35897:SF1">
    <property type="entry name" value="METHYLTRANSFERASE AUSD"/>
    <property type="match status" value="1"/>
</dbReference>
<evidence type="ECO:0000313" key="7">
    <source>
        <dbReference type="EMBL" id="KAI1516033.1"/>
    </source>
</evidence>
<comment type="caution">
    <text evidence="6">The sequence shown here is derived from an EMBL/GenBank/DDBJ whole genome shotgun (WGS) entry which is preliminary data.</text>
</comment>
<keyword evidence="2" id="KW-0808">Transferase</keyword>
<evidence type="ECO:0000259" key="5">
    <source>
        <dbReference type="Pfam" id="PF13649"/>
    </source>
</evidence>
<evidence type="ECO:0000313" key="9">
    <source>
        <dbReference type="Proteomes" id="UP000249757"/>
    </source>
</evidence>
<keyword evidence="9" id="KW-1185">Reference proteome</keyword>
<dbReference type="InterPro" id="IPR051654">
    <property type="entry name" value="Meroterpenoid_MTases"/>
</dbReference>